<dbReference type="Proteomes" id="UP000306918">
    <property type="component" value="Unassembled WGS sequence"/>
</dbReference>
<dbReference type="SUPFAM" id="SSF56235">
    <property type="entry name" value="N-terminal nucleophile aminohydrolases (Ntn hydrolases)"/>
    <property type="match status" value="1"/>
</dbReference>
<dbReference type="InterPro" id="IPR029055">
    <property type="entry name" value="Ntn_hydrolases_N"/>
</dbReference>
<reference evidence="1 2" key="1">
    <citation type="submission" date="2019-04" db="EMBL/GenBank/DDBJ databases">
        <title>Niastella caeni sp. nov., isolated from activated sludge.</title>
        <authorList>
            <person name="Sheng M."/>
        </authorList>
    </citation>
    <scope>NUCLEOTIDE SEQUENCE [LARGE SCALE GENOMIC DNA]</scope>
    <source>
        <strain evidence="1 2">HX-2-15</strain>
    </source>
</reference>
<name>A0A4S8HRF1_9BACT</name>
<proteinExistence type="predicted"/>
<gene>
    <name evidence="1" type="ORF">FAM09_15090</name>
</gene>
<dbReference type="Gene3D" id="3.60.60.10">
    <property type="entry name" value="Penicillin V Acylase, Chain A"/>
    <property type="match status" value="1"/>
</dbReference>
<dbReference type="Gene3D" id="2.40.128.600">
    <property type="match status" value="1"/>
</dbReference>
<comment type="caution">
    <text evidence="1">The sequence shown here is derived from an EMBL/GenBank/DDBJ whole genome shotgun (WGS) entry which is preliminary data.</text>
</comment>
<evidence type="ECO:0000313" key="1">
    <source>
        <dbReference type="EMBL" id="THU38010.1"/>
    </source>
</evidence>
<evidence type="ECO:0000313" key="2">
    <source>
        <dbReference type="Proteomes" id="UP000306918"/>
    </source>
</evidence>
<dbReference type="RefSeq" id="WP_136577966.1">
    <property type="nucleotide sequence ID" value="NZ_STFF01000004.1"/>
</dbReference>
<dbReference type="AlphaFoldDB" id="A0A4S8HRF1"/>
<dbReference type="OrthoDB" id="641160at2"/>
<organism evidence="1 2">
    <name type="scientific">Niastella caeni</name>
    <dbReference type="NCBI Taxonomy" id="2569763"/>
    <lineage>
        <taxon>Bacteria</taxon>
        <taxon>Pseudomonadati</taxon>
        <taxon>Bacteroidota</taxon>
        <taxon>Chitinophagia</taxon>
        <taxon>Chitinophagales</taxon>
        <taxon>Chitinophagaceae</taxon>
        <taxon>Niastella</taxon>
    </lineage>
</organism>
<sequence>MGIKKNISITYFTLLFTFLLFQQMKVSACTIASAVASNGHVWNCNNEDGPLGVANFINVFPKSTSMKYGYFTLSYFSPKLGEGSSMQGGMNEAGLTFDFNGINTVKGFDPKKMKAFHFGDEQILPYILGNMSSVTEVIEFFETYWFQNGFVSAQMHVADRFGRFAIISASGIKSVRNGAFLISTNFDICGKEDSTSCRRYPIVTSILKNQDAGFNTMMEICKKTSGESTMYSNIQNLTTGEVWFFSKHDPEVMVKTNICDLLSKGPKSYTFSDLKALIEKRTAFQPLHPTKIELADVLKSRYIGTYMNDYTGKLVVEIHQDGIKITSVDGNSNILLPQSENTFYFPNEDVRVEFTKDKKTNKLTMSFYENGFWIFDARKT</sequence>
<accession>A0A4S8HRF1</accession>
<protein>
    <recommendedName>
        <fullName evidence="3">DUF3471 domain-containing protein</fullName>
    </recommendedName>
</protein>
<keyword evidence="2" id="KW-1185">Reference proteome</keyword>
<evidence type="ECO:0008006" key="3">
    <source>
        <dbReference type="Google" id="ProtNLM"/>
    </source>
</evidence>
<dbReference type="EMBL" id="STFF01000004">
    <property type="protein sequence ID" value="THU38010.1"/>
    <property type="molecule type" value="Genomic_DNA"/>
</dbReference>